<gene>
    <name evidence="1" type="ORF">NTEN_LOCUS5383</name>
</gene>
<name>A0A6H5G8M6_9HEMI</name>
<accession>A0A6H5G8M6</accession>
<evidence type="ECO:0000313" key="1">
    <source>
        <dbReference type="EMBL" id="CAA9999100.1"/>
    </source>
</evidence>
<evidence type="ECO:0000313" key="2">
    <source>
        <dbReference type="Proteomes" id="UP000479000"/>
    </source>
</evidence>
<reference evidence="1 2" key="1">
    <citation type="submission" date="2020-02" db="EMBL/GenBank/DDBJ databases">
        <authorList>
            <person name="Ferguson B K."/>
        </authorList>
    </citation>
    <scope>NUCLEOTIDE SEQUENCE [LARGE SCALE GENOMIC DNA]</scope>
</reference>
<dbReference type="Proteomes" id="UP000479000">
    <property type="component" value="Unassembled WGS sequence"/>
</dbReference>
<keyword evidence="2" id="KW-1185">Reference proteome</keyword>
<organism evidence="1 2">
    <name type="scientific">Nesidiocoris tenuis</name>
    <dbReference type="NCBI Taxonomy" id="355587"/>
    <lineage>
        <taxon>Eukaryota</taxon>
        <taxon>Metazoa</taxon>
        <taxon>Ecdysozoa</taxon>
        <taxon>Arthropoda</taxon>
        <taxon>Hexapoda</taxon>
        <taxon>Insecta</taxon>
        <taxon>Pterygota</taxon>
        <taxon>Neoptera</taxon>
        <taxon>Paraneoptera</taxon>
        <taxon>Hemiptera</taxon>
        <taxon>Heteroptera</taxon>
        <taxon>Panheteroptera</taxon>
        <taxon>Cimicomorpha</taxon>
        <taxon>Miridae</taxon>
        <taxon>Dicyphina</taxon>
        <taxon>Nesidiocoris</taxon>
    </lineage>
</organism>
<dbReference type="AlphaFoldDB" id="A0A6H5G8M6"/>
<feature type="non-terminal residue" evidence="1">
    <location>
        <position position="52"/>
    </location>
</feature>
<proteinExistence type="predicted"/>
<protein>
    <submittedName>
        <fullName evidence="1">Uncharacterized protein</fullName>
    </submittedName>
</protein>
<feature type="non-terminal residue" evidence="1">
    <location>
        <position position="1"/>
    </location>
</feature>
<dbReference type="EMBL" id="CADCXU010008211">
    <property type="protein sequence ID" value="CAA9999100.1"/>
    <property type="molecule type" value="Genomic_DNA"/>
</dbReference>
<sequence>MALQEQLLDVAVRVSQMKNLQVMGKVALTISGASAATIAATSCITSPIGLAI</sequence>